<dbReference type="InterPro" id="IPR000086">
    <property type="entry name" value="NUDIX_hydrolase_dom"/>
</dbReference>
<dbReference type="PANTHER" id="PTHR43222">
    <property type="entry name" value="NUDIX HYDROLASE 23"/>
    <property type="match status" value="1"/>
</dbReference>
<proteinExistence type="predicted"/>
<gene>
    <name evidence="3" type="ORF">AQUCO_00900030v1</name>
</gene>
<dbReference type="PANTHER" id="PTHR43222:SF2">
    <property type="entry name" value="NUDIX HYDROLASE 23, CHLOROPLASTIC"/>
    <property type="match status" value="1"/>
</dbReference>
<dbReference type="InterPro" id="IPR020084">
    <property type="entry name" value="NUDIX_hydrolase_CS"/>
</dbReference>
<keyword evidence="4" id="KW-1185">Reference proteome</keyword>
<dbReference type="FunCoup" id="A0A2G5EC48">
    <property type="interactions" value="505"/>
</dbReference>
<dbReference type="Gene3D" id="3.90.79.10">
    <property type="entry name" value="Nucleoside Triphosphate Pyrophosphohydrolase"/>
    <property type="match status" value="1"/>
</dbReference>
<dbReference type="Proteomes" id="UP000230069">
    <property type="component" value="Unassembled WGS sequence"/>
</dbReference>
<dbReference type="CDD" id="cd04511">
    <property type="entry name" value="NUDIX_Hydrolase"/>
    <property type="match status" value="1"/>
</dbReference>
<sequence>MVLMRVVQLMVSSSSSYSFSYSSTCTSAGVISSPFHRWKPNGFVFRTNNNLSFFSKLPSTSTSTSNQPLSFSFFPLLSTHTFNTNTNTCCFRSAVRSESNSNSKSNHVSSKSQPLKVYFCQWCGSPTKQDIPDGDDKSRAICTSCAKVTYQNPKMVTGCLVEHDDKVLLCKRKIPPSYGLWTLPAGYMEMGESAVEGATRETWEEAGAEVEVMSPFAQLDIPLIGQTYIIFRARLKTPHFSPGPESIECRLFALDEIPFDSLAFSSMLVTLNLYIEDLKAGKLNFHYGTINKRPGTGPSDIHSYTLDDHFRC</sequence>
<dbReference type="Pfam" id="PF00293">
    <property type="entry name" value="NUDIX"/>
    <property type="match status" value="1"/>
</dbReference>
<organism evidence="3 4">
    <name type="scientific">Aquilegia coerulea</name>
    <name type="common">Rocky mountain columbine</name>
    <dbReference type="NCBI Taxonomy" id="218851"/>
    <lineage>
        <taxon>Eukaryota</taxon>
        <taxon>Viridiplantae</taxon>
        <taxon>Streptophyta</taxon>
        <taxon>Embryophyta</taxon>
        <taxon>Tracheophyta</taxon>
        <taxon>Spermatophyta</taxon>
        <taxon>Magnoliopsida</taxon>
        <taxon>Ranunculales</taxon>
        <taxon>Ranunculaceae</taxon>
        <taxon>Thalictroideae</taxon>
        <taxon>Aquilegia</taxon>
    </lineage>
</organism>
<evidence type="ECO:0000256" key="1">
    <source>
        <dbReference type="ARBA" id="ARBA00022801"/>
    </source>
</evidence>
<protein>
    <recommendedName>
        <fullName evidence="2">Nudix hydrolase domain-containing protein</fullName>
    </recommendedName>
</protein>
<accession>A0A2G5EC48</accession>
<dbReference type="STRING" id="218851.A0A2G5EC48"/>
<evidence type="ECO:0000313" key="4">
    <source>
        <dbReference type="Proteomes" id="UP000230069"/>
    </source>
</evidence>
<dbReference type="PROSITE" id="PS51462">
    <property type="entry name" value="NUDIX"/>
    <property type="match status" value="1"/>
</dbReference>
<dbReference type="OrthoDB" id="447842at2759"/>
<name>A0A2G5EC48_AQUCA</name>
<dbReference type="EMBL" id="KZ305026">
    <property type="protein sequence ID" value="PIA53137.1"/>
    <property type="molecule type" value="Genomic_DNA"/>
</dbReference>
<keyword evidence="1" id="KW-0378">Hydrolase</keyword>
<dbReference type="InParanoid" id="A0A2G5EC48"/>
<evidence type="ECO:0000259" key="2">
    <source>
        <dbReference type="PROSITE" id="PS51462"/>
    </source>
</evidence>
<reference evidence="3 4" key="1">
    <citation type="submission" date="2017-09" db="EMBL/GenBank/DDBJ databases">
        <title>WGS assembly of Aquilegia coerulea Goldsmith.</title>
        <authorList>
            <person name="Hodges S."/>
            <person name="Kramer E."/>
            <person name="Nordborg M."/>
            <person name="Tomkins J."/>
            <person name="Borevitz J."/>
            <person name="Derieg N."/>
            <person name="Yan J."/>
            <person name="Mihaltcheva S."/>
            <person name="Hayes R.D."/>
            <person name="Rokhsar D."/>
        </authorList>
    </citation>
    <scope>NUCLEOTIDE SEQUENCE [LARGE SCALE GENOMIC DNA]</scope>
    <source>
        <strain evidence="4">cv. Goldsmith</strain>
    </source>
</reference>
<dbReference type="Gene3D" id="2.20.70.10">
    <property type="match status" value="1"/>
</dbReference>
<dbReference type="PROSITE" id="PS00893">
    <property type="entry name" value="NUDIX_BOX"/>
    <property type="match status" value="1"/>
</dbReference>
<dbReference type="Pfam" id="PF14803">
    <property type="entry name" value="Zn_ribbon_Nudix"/>
    <property type="match status" value="1"/>
</dbReference>
<feature type="domain" description="Nudix hydrolase" evidence="2">
    <location>
        <begin position="152"/>
        <end position="275"/>
    </location>
</feature>
<dbReference type="InterPro" id="IPR015797">
    <property type="entry name" value="NUDIX_hydrolase-like_dom_sf"/>
</dbReference>
<dbReference type="SUPFAM" id="SSF55811">
    <property type="entry name" value="Nudix"/>
    <property type="match status" value="1"/>
</dbReference>
<dbReference type="AlphaFoldDB" id="A0A2G5EC48"/>
<dbReference type="InterPro" id="IPR029401">
    <property type="entry name" value="Nudix_N"/>
</dbReference>
<evidence type="ECO:0000313" key="3">
    <source>
        <dbReference type="EMBL" id="PIA53137.1"/>
    </source>
</evidence>
<dbReference type="GO" id="GO:0016787">
    <property type="term" value="F:hydrolase activity"/>
    <property type="evidence" value="ECO:0007669"/>
    <property type="project" value="UniProtKB-KW"/>
</dbReference>